<keyword evidence="3" id="KW-1185">Reference proteome</keyword>
<proteinExistence type="predicted"/>
<name>A0ABZ1GEE6_9ACTN</name>
<accession>A0ABZ1GEE6</accession>
<dbReference type="GeneID" id="91541143"/>
<feature type="region of interest" description="Disordered" evidence="1">
    <location>
        <begin position="40"/>
        <end position="108"/>
    </location>
</feature>
<feature type="compositionally biased region" description="Basic and acidic residues" evidence="1">
    <location>
        <begin position="49"/>
        <end position="61"/>
    </location>
</feature>
<feature type="compositionally biased region" description="Gly residues" evidence="1">
    <location>
        <begin position="94"/>
        <end position="108"/>
    </location>
</feature>
<evidence type="ECO:0000313" key="3">
    <source>
        <dbReference type="Proteomes" id="UP001335325"/>
    </source>
</evidence>
<gene>
    <name evidence="2" type="ORF">OIE73_01190</name>
</gene>
<dbReference type="Proteomes" id="UP001335325">
    <property type="component" value="Chromosome"/>
</dbReference>
<dbReference type="RefSeq" id="WP_326750840.1">
    <property type="nucleotide sequence ID" value="NZ_CP109134.1"/>
</dbReference>
<organism evidence="2 3">
    <name type="scientific">Streptomyces hirsutus</name>
    <dbReference type="NCBI Taxonomy" id="35620"/>
    <lineage>
        <taxon>Bacteria</taxon>
        <taxon>Bacillati</taxon>
        <taxon>Actinomycetota</taxon>
        <taxon>Actinomycetes</taxon>
        <taxon>Kitasatosporales</taxon>
        <taxon>Streptomycetaceae</taxon>
        <taxon>Streptomyces</taxon>
    </lineage>
</organism>
<evidence type="ECO:0000313" key="2">
    <source>
        <dbReference type="EMBL" id="WSD04515.1"/>
    </source>
</evidence>
<evidence type="ECO:0000256" key="1">
    <source>
        <dbReference type="SAM" id="MobiDB-lite"/>
    </source>
</evidence>
<reference evidence="2 3" key="1">
    <citation type="submission" date="2022-10" db="EMBL/GenBank/DDBJ databases">
        <title>The complete genomes of actinobacterial strains from the NBC collection.</title>
        <authorList>
            <person name="Joergensen T.S."/>
            <person name="Alvarez Arevalo M."/>
            <person name="Sterndorff E.B."/>
            <person name="Faurdal D."/>
            <person name="Vuksanovic O."/>
            <person name="Mourched A.-S."/>
            <person name="Charusanti P."/>
            <person name="Shaw S."/>
            <person name="Blin K."/>
            <person name="Weber T."/>
        </authorList>
    </citation>
    <scope>NUCLEOTIDE SEQUENCE [LARGE SCALE GENOMIC DNA]</scope>
    <source>
        <strain evidence="2 3">NBC 01753</strain>
    </source>
</reference>
<protein>
    <submittedName>
        <fullName evidence="2">Uncharacterized protein</fullName>
    </submittedName>
</protein>
<dbReference type="EMBL" id="CP109134">
    <property type="protein sequence ID" value="WSD04515.1"/>
    <property type="molecule type" value="Genomic_DNA"/>
</dbReference>
<sequence length="108" mass="11367">MQAVTERARRHRLPPPGRRIDLEEVGDVEYAAVFVGLFLSPQRGPDAPGLERPESDAEAERAGGGLAPGRVRQDVQAGRPGERRAIASVSIATGRGGRNGVTDGAGGW</sequence>